<keyword evidence="4" id="KW-0575">Peroxidase</keyword>
<protein>
    <recommendedName>
        <fullName evidence="3">peroxidase</fullName>
        <ecNumber evidence="3">1.11.1.7</ecNumber>
    </recommendedName>
</protein>
<keyword evidence="8" id="KW-0408">Iron</keyword>
<feature type="site" description="Transition state stabilizer" evidence="10">
    <location>
        <position position="78"/>
    </location>
</feature>
<dbReference type="GO" id="GO:0006979">
    <property type="term" value="P:response to oxidative stress"/>
    <property type="evidence" value="ECO:0007669"/>
    <property type="project" value="InterPro"/>
</dbReference>
<evidence type="ECO:0000256" key="8">
    <source>
        <dbReference type="ARBA" id="ARBA00023004"/>
    </source>
</evidence>
<feature type="chain" id="PRO_5024411462" description="peroxidase" evidence="13">
    <location>
        <begin position="25"/>
        <end position="184"/>
    </location>
</feature>
<dbReference type="InterPro" id="IPR000823">
    <property type="entry name" value="Peroxidase_pln"/>
</dbReference>
<sequence>MAAAKAGAAAFMFVLFLVTVASQAQLSPTIYDTSCPTATSTIRKAIRIQKCINCEREENGSVSHPLTLPRLLCPARARIYLIMSQSLVLQGCDASILLDETSSIQSEKTALGNMNSARGYNVIENAKTEVEKICPRVVSSADIIVVAARDASAYVGGPSYAVKLGRRDSTTANRTLANKSTYVP</sequence>
<comment type="catalytic activity">
    <reaction evidence="1">
        <text>2 a phenolic donor + H2O2 = 2 a phenolic radical donor + 2 H2O</text>
        <dbReference type="Rhea" id="RHEA:56136"/>
        <dbReference type="ChEBI" id="CHEBI:15377"/>
        <dbReference type="ChEBI" id="CHEBI:16240"/>
        <dbReference type="ChEBI" id="CHEBI:139520"/>
        <dbReference type="ChEBI" id="CHEBI:139521"/>
        <dbReference type="EC" id="1.11.1.7"/>
    </reaction>
</comment>
<feature type="signal peptide" evidence="13">
    <location>
        <begin position="1"/>
        <end position="24"/>
    </location>
</feature>
<dbReference type="GO" id="GO:0020037">
    <property type="term" value="F:heme binding"/>
    <property type="evidence" value="ECO:0007669"/>
    <property type="project" value="InterPro"/>
</dbReference>
<name>A0A5N5LMJ1_9ROSI</name>
<dbReference type="PANTHER" id="PTHR31388">
    <property type="entry name" value="PEROXIDASE 72-RELATED"/>
    <property type="match status" value="1"/>
</dbReference>
<comment type="cofactor">
    <cofactor evidence="9">
        <name>Ca(2+)</name>
        <dbReference type="ChEBI" id="CHEBI:29108"/>
    </cofactor>
    <text evidence="9">Binds 2 calcium ions per subunit.</text>
</comment>
<keyword evidence="6 9" id="KW-0479">Metal-binding</keyword>
<dbReference type="InterPro" id="IPR010255">
    <property type="entry name" value="Haem_peroxidase_sf"/>
</dbReference>
<feature type="binding site" evidence="9">
    <location>
        <position position="91"/>
    </location>
    <ligand>
        <name>Ca(2+)</name>
        <dbReference type="ChEBI" id="CHEBI:29108"/>
        <label>1</label>
    </ligand>
</feature>
<feature type="domain" description="Plant heme peroxidase family profile" evidence="14">
    <location>
        <begin position="77"/>
        <end position="184"/>
    </location>
</feature>
<feature type="binding site" evidence="9">
    <location>
        <position position="93"/>
    </location>
    <ligand>
        <name>Ca(2+)</name>
        <dbReference type="ChEBI" id="CHEBI:29108"/>
        <label>1</label>
    </ligand>
</feature>
<dbReference type="InterPro" id="IPR002016">
    <property type="entry name" value="Haem_peroxidase"/>
</dbReference>
<evidence type="ECO:0000313" key="16">
    <source>
        <dbReference type="Proteomes" id="UP000326939"/>
    </source>
</evidence>
<dbReference type="PRINTS" id="PR00458">
    <property type="entry name" value="PEROXIDASE"/>
</dbReference>
<feature type="binding site" evidence="9">
    <location>
        <position position="107"/>
    </location>
    <ligand>
        <name>Ca(2+)</name>
        <dbReference type="ChEBI" id="CHEBI:29108"/>
        <label>1</label>
    </ligand>
</feature>
<organism evidence="15 16">
    <name type="scientific">Salix brachista</name>
    <dbReference type="NCBI Taxonomy" id="2182728"/>
    <lineage>
        <taxon>Eukaryota</taxon>
        <taxon>Viridiplantae</taxon>
        <taxon>Streptophyta</taxon>
        <taxon>Embryophyta</taxon>
        <taxon>Tracheophyta</taxon>
        <taxon>Spermatophyta</taxon>
        <taxon>Magnoliopsida</taxon>
        <taxon>eudicotyledons</taxon>
        <taxon>Gunneridae</taxon>
        <taxon>Pentapetalae</taxon>
        <taxon>rosids</taxon>
        <taxon>fabids</taxon>
        <taxon>Malpighiales</taxon>
        <taxon>Salicaceae</taxon>
        <taxon>Saliceae</taxon>
        <taxon>Salix</taxon>
    </lineage>
</organism>
<evidence type="ECO:0000256" key="12">
    <source>
        <dbReference type="RuleBase" id="RU004241"/>
    </source>
</evidence>
<evidence type="ECO:0000256" key="2">
    <source>
        <dbReference type="ARBA" id="ARBA00001970"/>
    </source>
</evidence>
<evidence type="ECO:0000256" key="11">
    <source>
        <dbReference type="PIRSR" id="PIRSR600823-5"/>
    </source>
</evidence>
<evidence type="ECO:0000256" key="3">
    <source>
        <dbReference type="ARBA" id="ARBA00012313"/>
    </source>
</evidence>
<dbReference type="PANTHER" id="PTHR31388:SF194">
    <property type="entry name" value="PEROXIDASE"/>
    <property type="match status" value="1"/>
</dbReference>
<keyword evidence="9" id="KW-0106">Calcium</keyword>
<keyword evidence="16" id="KW-1185">Reference proteome</keyword>
<keyword evidence="5" id="KW-0349">Heme</keyword>
<evidence type="ECO:0000313" key="15">
    <source>
        <dbReference type="EMBL" id="KAB5544034.1"/>
    </source>
</evidence>
<dbReference type="PRINTS" id="PR00461">
    <property type="entry name" value="PLPEROXIDASE"/>
</dbReference>
<feature type="binding site" evidence="9">
    <location>
        <position position="95"/>
    </location>
    <ligand>
        <name>Ca(2+)</name>
        <dbReference type="ChEBI" id="CHEBI:29108"/>
        <label>1</label>
    </ligand>
</feature>
<comment type="cofactor">
    <cofactor evidence="2">
        <name>heme b</name>
        <dbReference type="ChEBI" id="CHEBI:60344"/>
    </cofactor>
</comment>
<dbReference type="Pfam" id="PF00141">
    <property type="entry name" value="peroxidase"/>
    <property type="match status" value="1"/>
</dbReference>
<feature type="disulfide bond" evidence="11">
    <location>
        <begin position="35"/>
        <end position="134"/>
    </location>
</feature>
<dbReference type="Proteomes" id="UP000326939">
    <property type="component" value="Chromosome 8"/>
</dbReference>
<evidence type="ECO:0000256" key="7">
    <source>
        <dbReference type="ARBA" id="ARBA00023002"/>
    </source>
</evidence>
<evidence type="ECO:0000256" key="5">
    <source>
        <dbReference type="ARBA" id="ARBA00022617"/>
    </source>
</evidence>
<gene>
    <name evidence="15" type="ORF">DKX38_012146</name>
</gene>
<dbReference type="Gene3D" id="1.10.520.10">
    <property type="match status" value="1"/>
</dbReference>
<reference evidence="16" key="1">
    <citation type="journal article" date="2019" name="Gigascience">
        <title>De novo genome assembly of the endangered Acer yangbiense, a plant species with extremely small populations endemic to Yunnan Province, China.</title>
        <authorList>
            <person name="Yang J."/>
            <person name="Wariss H.M."/>
            <person name="Tao L."/>
            <person name="Zhang R."/>
            <person name="Yun Q."/>
            <person name="Hollingsworth P."/>
            <person name="Dao Z."/>
            <person name="Luo G."/>
            <person name="Guo H."/>
            <person name="Ma Y."/>
            <person name="Sun W."/>
        </authorList>
    </citation>
    <scope>NUCLEOTIDE SEQUENCE [LARGE SCALE GENOMIC DNA]</scope>
    <source>
        <strain evidence="16">cv. br00</strain>
    </source>
</reference>
<comment type="caution">
    <text evidence="15">The sequence shown here is derived from an EMBL/GenBank/DDBJ whole genome shotgun (WGS) entry which is preliminary data.</text>
</comment>
<evidence type="ECO:0000256" key="4">
    <source>
        <dbReference type="ARBA" id="ARBA00022559"/>
    </source>
</evidence>
<dbReference type="PROSITE" id="PS50873">
    <property type="entry name" value="PEROXIDASE_4"/>
    <property type="match status" value="1"/>
</dbReference>
<evidence type="ECO:0000256" key="9">
    <source>
        <dbReference type="PIRSR" id="PIRSR600823-3"/>
    </source>
</evidence>
<dbReference type="AlphaFoldDB" id="A0A5N5LMJ1"/>
<comment type="similarity">
    <text evidence="12">Belongs to the peroxidase family.</text>
</comment>
<evidence type="ECO:0000256" key="13">
    <source>
        <dbReference type="SAM" id="SignalP"/>
    </source>
</evidence>
<evidence type="ECO:0000256" key="6">
    <source>
        <dbReference type="ARBA" id="ARBA00022723"/>
    </source>
</evidence>
<evidence type="ECO:0000256" key="10">
    <source>
        <dbReference type="PIRSR" id="PIRSR600823-4"/>
    </source>
</evidence>
<keyword evidence="7" id="KW-0560">Oxidoreductase</keyword>
<dbReference type="GO" id="GO:0046872">
    <property type="term" value="F:metal ion binding"/>
    <property type="evidence" value="ECO:0007669"/>
    <property type="project" value="UniProtKB-KW"/>
</dbReference>
<evidence type="ECO:0000259" key="14">
    <source>
        <dbReference type="PROSITE" id="PS50873"/>
    </source>
</evidence>
<feature type="binding site" evidence="9">
    <location>
        <position position="88"/>
    </location>
    <ligand>
        <name>Ca(2+)</name>
        <dbReference type="ChEBI" id="CHEBI:29108"/>
        <label>1</label>
    </ligand>
</feature>
<keyword evidence="11" id="KW-1015">Disulfide bond</keyword>
<dbReference type="GO" id="GO:0140825">
    <property type="term" value="F:lactoperoxidase activity"/>
    <property type="evidence" value="ECO:0007669"/>
    <property type="project" value="UniProtKB-EC"/>
</dbReference>
<dbReference type="SUPFAM" id="SSF48113">
    <property type="entry name" value="Heme-dependent peroxidases"/>
    <property type="match status" value="1"/>
</dbReference>
<dbReference type="EC" id="1.11.1.7" evidence="3"/>
<accession>A0A5N5LMJ1</accession>
<dbReference type="EMBL" id="VDCV01000008">
    <property type="protein sequence ID" value="KAB5544034.1"/>
    <property type="molecule type" value="Genomic_DNA"/>
</dbReference>
<proteinExistence type="inferred from homology"/>
<keyword evidence="13" id="KW-0732">Signal</keyword>
<evidence type="ECO:0000256" key="1">
    <source>
        <dbReference type="ARBA" id="ARBA00000189"/>
    </source>
</evidence>